<name>A0ACB8D3U3_DERSI</name>
<keyword evidence="2" id="KW-1185">Reference proteome</keyword>
<organism evidence="1 2">
    <name type="scientific">Dermacentor silvarum</name>
    <name type="common">Tick</name>
    <dbReference type="NCBI Taxonomy" id="543639"/>
    <lineage>
        <taxon>Eukaryota</taxon>
        <taxon>Metazoa</taxon>
        <taxon>Ecdysozoa</taxon>
        <taxon>Arthropoda</taxon>
        <taxon>Chelicerata</taxon>
        <taxon>Arachnida</taxon>
        <taxon>Acari</taxon>
        <taxon>Parasitiformes</taxon>
        <taxon>Ixodida</taxon>
        <taxon>Ixodoidea</taxon>
        <taxon>Ixodidae</taxon>
        <taxon>Rhipicephalinae</taxon>
        <taxon>Dermacentor</taxon>
    </lineage>
</organism>
<comment type="caution">
    <text evidence="1">The sequence shown here is derived from an EMBL/GenBank/DDBJ whole genome shotgun (WGS) entry which is preliminary data.</text>
</comment>
<proteinExistence type="predicted"/>
<reference evidence="1" key="1">
    <citation type="submission" date="2020-05" db="EMBL/GenBank/DDBJ databases">
        <title>Large-scale comparative analyses of tick genomes elucidate their genetic diversity and vector capacities.</title>
        <authorList>
            <person name="Jia N."/>
            <person name="Wang J."/>
            <person name="Shi W."/>
            <person name="Du L."/>
            <person name="Sun Y."/>
            <person name="Zhan W."/>
            <person name="Jiang J."/>
            <person name="Wang Q."/>
            <person name="Zhang B."/>
            <person name="Ji P."/>
            <person name="Sakyi L.B."/>
            <person name="Cui X."/>
            <person name="Yuan T."/>
            <person name="Jiang B."/>
            <person name="Yang W."/>
            <person name="Lam T.T.-Y."/>
            <person name="Chang Q."/>
            <person name="Ding S."/>
            <person name="Wang X."/>
            <person name="Zhu J."/>
            <person name="Ruan X."/>
            <person name="Zhao L."/>
            <person name="Wei J."/>
            <person name="Que T."/>
            <person name="Du C."/>
            <person name="Cheng J."/>
            <person name="Dai P."/>
            <person name="Han X."/>
            <person name="Huang E."/>
            <person name="Gao Y."/>
            <person name="Liu J."/>
            <person name="Shao H."/>
            <person name="Ye R."/>
            <person name="Li L."/>
            <person name="Wei W."/>
            <person name="Wang X."/>
            <person name="Wang C."/>
            <person name="Yang T."/>
            <person name="Huo Q."/>
            <person name="Li W."/>
            <person name="Guo W."/>
            <person name="Chen H."/>
            <person name="Zhou L."/>
            <person name="Ni X."/>
            <person name="Tian J."/>
            <person name="Zhou Y."/>
            <person name="Sheng Y."/>
            <person name="Liu T."/>
            <person name="Pan Y."/>
            <person name="Xia L."/>
            <person name="Li J."/>
            <person name="Zhao F."/>
            <person name="Cao W."/>
        </authorList>
    </citation>
    <scope>NUCLEOTIDE SEQUENCE</scope>
    <source>
        <strain evidence="1">Dsil-2018</strain>
    </source>
</reference>
<dbReference type="Proteomes" id="UP000821865">
    <property type="component" value="Chromosome 3"/>
</dbReference>
<gene>
    <name evidence="1" type="ORF">HPB49_007410</name>
</gene>
<dbReference type="EMBL" id="CM023472">
    <property type="protein sequence ID" value="KAH7959033.1"/>
    <property type="molecule type" value="Genomic_DNA"/>
</dbReference>
<accession>A0ACB8D3U3</accession>
<evidence type="ECO:0000313" key="2">
    <source>
        <dbReference type="Proteomes" id="UP000821865"/>
    </source>
</evidence>
<protein>
    <submittedName>
        <fullName evidence="1">Uncharacterized protein</fullName>
    </submittedName>
</protein>
<evidence type="ECO:0000313" key="1">
    <source>
        <dbReference type="EMBL" id="KAH7959033.1"/>
    </source>
</evidence>
<sequence>MASEQAPSRPSFLLDPLATDLMSFDADDTDSRRYVRLGDPLLSATGGDPFFGQPFGDDRSDVYNSPSHASFGFPQLFETRAEQVPTSPADVLFLLAGPYLSRAQQSTPCVASEPPRLDAGTNTLAGLPLSRALFTASCTASEPHRSAGAGTTSLAGLALSRAQFSAQSAASEPPRLDVGTKPLAGLSLSRAQLGNNVEREPPRSADKVAALSDYRLPHAQPSDIFDAREPPRSAVDQFAGRVKPHAPVGAATQLSSMPFTGPLGSNVHVGEQAQVGPSQTAAPGTEQTPLHTAAAQLLQVLMEAARSQPSALKGDLQATDAALPFAPCLLLAPSFPLFAGAGAFVELLSSLTVAMPAKKQSNSARRRSKPKSGAAAGTAGDNETSHRASKPAQESTRPAPAQAPPAPKKRLPCRSVATWTFQRGQEAPVAFVSSRRWRDQRKVEVGMAARDYPRPFRGRTLSDQKTQAAGNAVMPADPEANFCGSCGVLVVHQATHQRSLVHNAKTDNVEQAAQQPNATRAAQPAFAPESLHSVAAALVADPGFTAAIAAAVAASIPTTKEVSSRQDHTGDLAGDEEDLASGPPTMDFGFLD</sequence>